<evidence type="ECO:0000256" key="3">
    <source>
        <dbReference type="ARBA" id="ARBA00022692"/>
    </source>
</evidence>
<feature type="domain" description="CATSPERE Ig-like" evidence="18">
    <location>
        <begin position="588"/>
        <end position="698"/>
    </location>
</feature>
<evidence type="ECO:0000256" key="4">
    <source>
        <dbReference type="ARBA" id="ARBA00022729"/>
    </source>
</evidence>
<dbReference type="GO" id="GO:0048240">
    <property type="term" value="P:sperm capacitation"/>
    <property type="evidence" value="ECO:0007669"/>
    <property type="project" value="TreeGrafter"/>
</dbReference>
<dbReference type="InterPro" id="IPR053815">
    <property type="entry name" value="CATSPERE_Ig-like"/>
</dbReference>
<dbReference type="PROSITE" id="PS51257">
    <property type="entry name" value="PROKAR_LIPOPROTEIN"/>
    <property type="match status" value="1"/>
</dbReference>
<dbReference type="Pfam" id="PF22850">
    <property type="entry name" value="CATSPERD-E_C"/>
    <property type="match status" value="1"/>
</dbReference>
<evidence type="ECO:0000256" key="12">
    <source>
        <dbReference type="ARBA" id="ARBA00037793"/>
    </source>
</evidence>
<dbReference type="Pfam" id="PF22843">
    <property type="entry name" value="CATSPERE_NTD2"/>
    <property type="match status" value="1"/>
</dbReference>
<gene>
    <name evidence="20" type="primary">CATSPERE</name>
</gene>
<dbReference type="InterPro" id="IPR028751">
    <property type="entry name" value="CATSPERD/E"/>
</dbReference>
<dbReference type="Pfam" id="PF22849">
    <property type="entry name" value="CATSPERE_Ig-like"/>
    <property type="match status" value="1"/>
</dbReference>
<evidence type="ECO:0000256" key="9">
    <source>
        <dbReference type="ARBA" id="ARBA00023157"/>
    </source>
</evidence>
<feature type="domain" description="CATSPERE first N-terminal" evidence="15">
    <location>
        <begin position="8"/>
        <end position="96"/>
    </location>
</feature>
<feature type="transmembrane region" description="Helical" evidence="13">
    <location>
        <begin position="905"/>
        <end position="928"/>
    </location>
</feature>
<evidence type="ECO:0000256" key="7">
    <source>
        <dbReference type="ARBA" id="ARBA00023069"/>
    </source>
</evidence>
<keyword evidence="7" id="KW-0969">Cilium</keyword>
<keyword evidence="3 13" id="KW-0812">Transmembrane</keyword>
<sequence length="952" mass="110658">MSARGVAVLLSWLSCCGSALWRYSSNSPNYYIFSTRSTIKLEYEGTSFSKWNVPETCHVQDIKSPVTELRCPSPGVHIVQPVVTAGNEEERYLTVETSNVCFLWYYKVVNLFHNLTQTVIIWVYDPESSEPDEVLRNAEEPSLNSIILSRQLATLGQRPTIYTVLKRKAYFSYENPKTKGLWYINLPMTADDAVMEIRGNEVTFQDCFIADSPFLLTFPFMTIPEVPGFLPISSPAGSQLKYSCLACVPTFAVVVADMETFQTNDSFRTWNRVRVPPDVLSDSERHSVDQVNMSRDGIFFLINGVLYLKNLETFQKMGRDKHLPEGEIVGITSRRWCWIKFLFKSKGRKSSMAIWTENEIYLGYYPERYIKLTTTTKLKALLNLAPTSTLTIHNVEYTGHPLEIAVFLNYCTTCTVTKRIYLVIYNEDSEEWAYQDFLLDVPINTFLVPRFLFSAMPDLVLWDKHTIYYYYQNFTNAGIIQTSTGTGNLSTISDDSIIHDIFIDYYGNIVAKMENNMMFYFKINIREAVKLHLWITDRIKSFLFISSSAQVCFVYVFDDGTLHIKEYPLNLEVRSSTFLTKEGCPYRAFHNNISHMFYFLDKGDVLSVWAQIVYPENFGLHIIMDYYGPKILEWKKKMNYEIALGHCSKTLEITFYQSVDYEAVEDYHKLQYENMGIVLIQLRPSGYARICPTAQKVFQIAVGCNNNKFIAVKGFLKKECIHHDFTYVIDKSYLRDKPPDNLKISYNWSKYGCPLRVDSREEFQPFIQLFDDNGFIEDIKVNFILWEIHGRLDYSFTKTMRQSGCLNEAQTWKTMIELNQDTPLEEVWGPENYKTCFSYAVGKPGDLSQPYEIMNSSNNNRIYWPMSHSGMYVFRVKILDPNYSFCNLMAIFAIETYGAIPRPSFYLVASILFVLMLLFFTLLVLSYFQYMRVYRYFIYEPLNKPPGKQKKN</sequence>
<dbReference type="Pfam" id="PF22841">
    <property type="entry name" value="CATSPERE_NTD1"/>
    <property type="match status" value="1"/>
</dbReference>
<evidence type="ECO:0000259" key="17">
    <source>
        <dbReference type="Pfam" id="PF22844"/>
    </source>
</evidence>
<reference evidence="20" key="2">
    <citation type="submission" date="2025-09" db="UniProtKB">
        <authorList>
            <consortium name="Ensembl"/>
        </authorList>
    </citation>
    <scope>IDENTIFICATION</scope>
</reference>
<dbReference type="InterPro" id="IPR053818">
    <property type="entry name" value="CATSPERE_NTD1"/>
</dbReference>
<comment type="similarity">
    <text evidence="1">Belongs to the CATSPERD family.</text>
</comment>
<dbReference type="Ensembl" id="ENSSVLT00005032400.1">
    <property type="protein sequence ID" value="ENSSVLP00005029162.1"/>
    <property type="gene ID" value="ENSSVLG00005022809.1"/>
</dbReference>
<evidence type="ECO:0000256" key="6">
    <source>
        <dbReference type="ARBA" id="ARBA00022989"/>
    </source>
</evidence>
<evidence type="ECO:0000256" key="5">
    <source>
        <dbReference type="ARBA" id="ARBA00022846"/>
    </source>
</evidence>
<evidence type="ECO:0000256" key="2">
    <source>
        <dbReference type="ARBA" id="ARBA00022475"/>
    </source>
</evidence>
<feature type="chain" id="PRO_5034772826" evidence="14">
    <location>
        <begin position="19"/>
        <end position="952"/>
    </location>
</feature>
<keyword evidence="4 14" id="KW-0732">Signal</keyword>
<evidence type="ECO:0000256" key="10">
    <source>
        <dbReference type="ARBA" id="ARBA00023180"/>
    </source>
</evidence>
<keyword evidence="9" id="KW-1015">Disulfide bond</keyword>
<evidence type="ECO:0000259" key="18">
    <source>
        <dbReference type="Pfam" id="PF22849"/>
    </source>
</evidence>
<feature type="signal peptide" evidence="14">
    <location>
        <begin position="1"/>
        <end position="18"/>
    </location>
</feature>
<name>A0A8D2JRS6_SCIVU</name>
<evidence type="ECO:0000259" key="19">
    <source>
        <dbReference type="Pfam" id="PF22850"/>
    </source>
</evidence>
<evidence type="ECO:0000313" key="20">
    <source>
        <dbReference type="Ensembl" id="ENSSVLP00005029162.1"/>
    </source>
</evidence>
<dbReference type="InterPro" id="IPR053817">
    <property type="entry name" value="CATSPERE_NTD2"/>
</dbReference>
<dbReference type="PANTHER" id="PTHR33722">
    <property type="entry name" value="CATION CHANNEL SPERM-ASSOCIATED PROTEIN SUBUNIT DELTA-RELATED"/>
    <property type="match status" value="1"/>
</dbReference>
<dbReference type="Proteomes" id="UP000694564">
    <property type="component" value="Chromosome 12"/>
</dbReference>
<keyword evidence="11" id="KW-0966">Cell projection</keyword>
<evidence type="ECO:0000256" key="11">
    <source>
        <dbReference type="ARBA" id="ARBA00023273"/>
    </source>
</evidence>
<keyword evidence="21" id="KW-1185">Reference proteome</keyword>
<keyword evidence="2" id="KW-1003">Cell membrane</keyword>
<evidence type="ECO:0000259" key="16">
    <source>
        <dbReference type="Pfam" id="PF22843"/>
    </source>
</evidence>
<dbReference type="GO" id="GO:0097228">
    <property type="term" value="C:sperm principal piece"/>
    <property type="evidence" value="ECO:0007669"/>
    <property type="project" value="Ensembl"/>
</dbReference>
<dbReference type="InterPro" id="IPR053816">
    <property type="entry name" value="CATSPERE_beta-prop"/>
</dbReference>
<keyword evidence="8 13" id="KW-0472">Membrane</keyword>
<proteinExistence type="inferred from homology"/>
<evidence type="ECO:0000256" key="8">
    <source>
        <dbReference type="ARBA" id="ARBA00023136"/>
    </source>
</evidence>
<comment type="subcellular location">
    <subcellularLocation>
        <location evidence="12">Cell projection</location>
        <location evidence="12">Cilium</location>
        <location evidence="12">Flagellum membrane</location>
        <topology evidence="12">Single-pass type I membrane protein</topology>
    </subcellularLocation>
</comment>
<protein>
    <submittedName>
        <fullName evidence="20">Catsper channel auxiliary subunit epsilon</fullName>
    </submittedName>
</protein>
<organism evidence="20 21">
    <name type="scientific">Sciurus vulgaris</name>
    <name type="common">Eurasian red squirrel</name>
    <dbReference type="NCBI Taxonomy" id="55149"/>
    <lineage>
        <taxon>Eukaryota</taxon>
        <taxon>Metazoa</taxon>
        <taxon>Chordata</taxon>
        <taxon>Craniata</taxon>
        <taxon>Vertebrata</taxon>
        <taxon>Euteleostomi</taxon>
        <taxon>Mammalia</taxon>
        <taxon>Eutheria</taxon>
        <taxon>Euarchontoglires</taxon>
        <taxon>Glires</taxon>
        <taxon>Rodentia</taxon>
        <taxon>Sciuromorpha</taxon>
        <taxon>Sciuridae</taxon>
        <taxon>Sciurinae</taxon>
        <taxon>Sciurini</taxon>
        <taxon>Sciurus</taxon>
    </lineage>
</organism>
<dbReference type="Pfam" id="PF22844">
    <property type="entry name" value="Beta-prop_CATSPERE"/>
    <property type="match status" value="1"/>
</dbReference>
<dbReference type="AlphaFoldDB" id="A0A8D2JRS6"/>
<feature type="domain" description="CATSPERE second N-terminal" evidence="16">
    <location>
        <begin position="101"/>
        <end position="187"/>
    </location>
</feature>
<dbReference type="GeneTree" id="ENSGT00940000162691"/>
<feature type="domain" description="CATSPERD/E C-terminal" evidence="19">
    <location>
        <begin position="728"/>
        <end position="927"/>
    </location>
</feature>
<reference evidence="20" key="1">
    <citation type="submission" date="2025-08" db="UniProtKB">
        <authorList>
            <consortium name="Ensembl"/>
        </authorList>
    </citation>
    <scope>IDENTIFICATION</scope>
</reference>
<feature type="domain" description="CATSPERE beta-propeller" evidence="17">
    <location>
        <begin position="229"/>
        <end position="578"/>
    </location>
</feature>
<dbReference type="GO" id="GO:0036128">
    <property type="term" value="C:CatSper complex"/>
    <property type="evidence" value="ECO:0007669"/>
    <property type="project" value="InterPro"/>
</dbReference>
<keyword evidence="5" id="KW-0282">Flagellum</keyword>
<accession>A0A8D2JRS6</accession>
<evidence type="ECO:0000256" key="1">
    <source>
        <dbReference type="ARBA" id="ARBA00010246"/>
    </source>
</evidence>
<dbReference type="GO" id="GO:0030317">
    <property type="term" value="P:flagellated sperm motility"/>
    <property type="evidence" value="ECO:0007669"/>
    <property type="project" value="TreeGrafter"/>
</dbReference>
<dbReference type="InterPro" id="IPR053814">
    <property type="entry name" value="CATSPERD/E_C"/>
</dbReference>
<keyword evidence="10" id="KW-0325">Glycoprotein</keyword>
<dbReference type="PANTHER" id="PTHR33722:SF3">
    <property type="entry name" value="CATION CHANNEL SPERM-ASSOCIATED AUXILIARY SUBUNIT EPSILON"/>
    <property type="match status" value="1"/>
</dbReference>
<evidence type="ECO:0000256" key="14">
    <source>
        <dbReference type="SAM" id="SignalP"/>
    </source>
</evidence>
<evidence type="ECO:0000313" key="21">
    <source>
        <dbReference type="Proteomes" id="UP000694564"/>
    </source>
</evidence>
<keyword evidence="6 13" id="KW-1133">Transmembrane helix</keyword>
<evidence type="ECO:0000259" key="15">
    <source>
        <dbReference type="Pfam" id="PF22841"/>
    </source>
</evidence>
<evidence type="ECO:0000256" key="13">
    <source>
        <dbReference type="SAM" id="Phobius"/>
    </source>
</evidence>